<gene>
    <name evidence="1" type="ORF">CLV71_113214</name>
</gene>
<dbReference type="Proteomes" id="UP000294927">
    <property type="component" value="Unassembled WGS sequence"/>
</dbReference>
<proteinExistence type="predicted"/>
<reference evidence="1 2" key="1">
    <citation type="submission" date="2019-03" db="EMBL/GenBank/DDBJ databases">
        <title>Genomic Encyclopedia of Archaeal and Bacterial Type Strains, Phase II (KMG-II): from individual species to whole genera.</title>
        <authorList>
            <person name="Goeker M."/>
        </authorList>
    </citation>
    <scope>NUCLEOTIDE SEQUENCE [LARGE SCALE GENOMIC DNA]</scope>
    <source>
        <strain evidence="1 2">DSM 45499</strain>
    </source>
</reference>
<name>A0A4R7V686_9PSEU</name>
<dbReference type="AlphaFoldDB" id="A0A4R7V686"/>
<accession>A0A4R7V686</accession>
<keyword evidence="2" id="KW-1185">Reference proteome</keyword>
<comment type="caution">
    <text evidence="1">The sequence shown here is derived from an EMBL/GenBank/DDBJ whole genome shotgun (WGS) entry which is preliminary data.</text>
</comment>
<evidence type="ECO:0000313" key="2">
    <source>
        <dbReference type="Proteomes" id="UP000294927"/>
    </source>
</evidence>
<protein>
    <submittedName>
        <fullName evidence="1">Uncharacterized protein DUF4243</fullName>
    </submittedName>
</protein>
<evidence type="ECO:0000313" key="1">
    <source>
        <dbReference type="EMBL" id="TDV44949.1"/>
    </source>
</evidence>
<dbReference type="EMBL" id="SOCP01000013">
    <property type="protein sequence ID" value="TDV44949.1"/>
    <property type="molecule type" value="Genomic_DNA"/>
</dbReference>
<sequence>MLVCDDLLTAYERLHDAGPEFGGDEEGDHGLTNHGPMAAEVVVRRGLDLRLDRWLDRYVERLTPLPSPGQPITDWRAALGDPRRLADWTAFFRAEVRSRPWREVLASWWPRLLPGIAAGSTHGVIRVGHAVRALRVRSGPLVLDELANGLAFWAARSRVLPGGRGVGALSPAAALSALPTLPSRSGLIAHRLTRLAALPQWPAAVGSLSVPADPDDVPEVLGALVDAATVRYLSVGRSSPVLLVHTATAPNAVLHCLPVLPKDLWRRSLAAAWAAAAAVTVTYAGPPTRSSALPRGDDPVGVLLDRAADHQDEHVIKFADTAVESFARTGDHDALAAAHLAADLVK</sequence>
<organism evidence="1 2">
    <name type="scientific">Actinophytocola oryzae</name>
    <dbReference type="NCBI Taxonomy" id="502181"/>
    <lineage>
        <taxon>Bacteria</taxon>
        <taxon>Bacillati</taxon>
        <taxon>Actinomycetota</taxon>
        <taxon>Actinomycetes</taxon>
        <taxon>Pseudonocardiales</taxon>
        <taxon>Pseudonocardiaceae</taxon>
    </lineage>
</organism>